<evidence type="ECO:0000256" key="5">
    <source>
        <dbReference type="ARBA" id="ARBA00022989"/>
    </source>
</evidence>
<dbReference type="GO" id="GO:0033281">
    <property type="term" value="C:TAT protein transport complex"/>
    <property type="evidence" value="ECO:0007669"/>
    <property type="project" value="UniProtKB-UniRule"/>
</dbReference>
<keyword evidence="7 9" id="KW-0472">Membrane</keyword>
<keyword evidence="5 9" id="KW-1133">Transmembrane helix</keyword>
<keyword evidence="4 9" id="KW-0653">Protein transport</keyword>
<evidence type="ECO:0000256" key="3">
    <source>
        <dbReference type="ARBA" id="ARBA00022692"/>
    </source>
</evidence>
<sequence length="81" mass="8835">MFNIGMGEMIVVAVVALFVFGPGKLPEVARAFGKGLREFRKAMRDVADDIHAGDIQEVKESIQKDINDVKHIGGSHGDKAR</sequence>
<dbReference type="RefSeq" id="WP_107196492.1">
    <property type="nucleotide sequence ID" value="NZ_CP029462.1"/>
</dbReference>
<comment type="subcellular location">
    <subcellularLocation>
        <location evidence="9">Cell membrane</location>
        <topology evidence="9">Single-pass membrane protein</topology>
    </subcellularLocation>
    <subcellularLocation>
        <location evidence="1">Membrane</location>
        <topology evidence="1">Single-pass membrane protein</topology>
    </subcellularLocation>
</comment>
<dbReference type="PRINTS" id="PR01506">
    <property type="entry name" value="TATBPROTEIN"/>
</dbReference>
<dbReference type="PANTHER" id="PTHR33162:SF1">
    <property type="entry name" value="SEC-INDEPENDENT PROTEIN TRANSLOCASE PROTEIN TATA, CHLOROPLASTIC"/>
    <property type="match status" value="1"/>
</dbReference>
<dbReference type="Gene3D" id="1.20.5.3310">
    <property type="match status" value="1"/>
</dbReference>
<comment type="subunit">
    <text evidence="9">Forms a complex with TatC.</text>
</comment>
<evidence type="ECO:0000256" key="6">
    <source>
        <dbReference type="ARBA" id="ARBA00023010"/>
    </source>
</evidence>
<dbReference type="InterPro" id="IPR003369">
    <property type="entry name" value="TatA/B/E"/>
</dbReference>
<comment type="similarity">
    <text evidence="9">Belongs to the TatA/E family.</text>
</comment>
<keyword evidence="6 9" id="KW-0811">Translocation</keyword>
<evidence type="ECO:0000313" key="11">
    <source>
        <dbReference type="Proteomes" id="UP000254337"/>
    </source>
</evidence>
<dbReference type="NCBIfam" id="TIGR01411">
    <property type="entry name" value="tatAE"/>
    <property type="match status" value="1"/>
</dbReference>
<dbReference type="InterPro" id="IPR006312">
    <property type="entry name" value="TatA/E"/>
</dbReference>
<protein>
    <recommendedName>
        <fullName evidence="9">Sec-independent protein translocase protein TatA</fullName>
    </recommendedName>
</protein>
<dbReference type="PANTHER" id="PTHR33162">
    <property type="entry name" value="SEC-INDEPENDENT PROTEIN TRANSLOCASE PROTEIN TATA, CHLOROPLASTIC"/>
    <property type="match status" value="1"/>
</dbReference>
<name>A0A346AYL0_9FIRM</name>
<proteinExistence type="inferred from homology"/>
<dbReference type="EMBL" id="CP029462">
    <property type="protein sequence ID" value="AXL20953.1"/>
    <property type="molecule type" value="Genomic_DNA"/>
</dbReference>
<evidence type="ECO:0000256" key="2">
    <source>
        <dbReference type="ARBA" id="ARBA00022448"/>
    </source>
</evidence>
<comment type="function">
    <text evidence="9">Part of the twin-arginine translocation (Tat) system that transports large folded proteins containing a characteristic twin-arginine motif in their signal peptide across membranes. TatA could form the protein-conducting channel of the Tat system.</text>
</comment>
<keyword evidence="2 9" id="KW-0813">Transport</keyword>
<dbReference type="NCBIfam" id="NF011430">
    <property type="entry name" value="PRK14861.1"/>
    <property type="match status" value="1"/>
</dbReference>
<dbReference type="OrthoDB" id="9800908at2"/>
<dbReference type="GO" id="GO:0006886">
    <property type="term" value="P:intracellular protein transport"/>
    <property type="evidence" value="ECO:0007669"/>
    <property type="project" value="UniProtKB-ARBA"/>
</dbReference>
<dbReference type="KEGG" id="meg:DKB62_04880"/>
<dbReference type="AlphaFoldDB" id="A0A346AYL0"/>
<accession>A0A346AYL0</accession>
<organism evidence="10 11">
    <name type="scientific">Megasphaera stantonii</name>
    <dbReference type="NCBI Taxonomy" id="2144175"/>
    <lineage>
        <taxon>Bacteria</taxon>
        <taxon>Bacillati</taxon>
        <taxon>Bacillota</taxon>
        <taxon>Negativicutes</taxon>
        <taxon>Veillonellales</taxon>
        <taxon>Veillonellaceae</taxon>
        <taxon>Megasphaera</taxon>
    </lineage>
</organism>
<keyword evidence="9" id="KW-1003">Cell membrane</keyword>
<dbReference type="HAMAP" id="MF_00236">
    <property type="entry name" value="TatA_E"/>
    <property type="match status" value="1"/>
</dbReference>
<comment type="function">
    <text evidence="8">Part of the twin-arginine translocation (Tat) system that transports large folded proteins containing a characteristic twin-arginine motif in their signal peptide across the thylakoid membrane. Involved in delta pH-dependent protein transport required for chloroplast development, especially thylakoid membrane formation. TATC and TATB mediate precursor recognition, whereas TATA facilitates translocation.</text>
</comment>
<evidence type="ECO:0000256" key="1">
    <source>
        <dbReference type="ARBA" id="ARBA00004167"/>
    </source>
</evidence>
<dbReference type="Proteomes" id="UP000254337">
    <property type="component" value="Chromosome"/>
</dbReference>
<dbReference type="GO" id="GO:0043953">
    <property type="term" value="P:protein transport by the Tat complex"/>
    <property type="evidence" value="ECO:0007669"/>
    <property type="project" value="UniProtKB-UniRule"/>
</dbReference>
<reference evidence="10 11" key="1">
    <citation type="submission" date="2018-05" db="EMBL/GenBank/DDBJ databases">
        <title>Complete genome sequence of Megasphaera sp. AJH120T, isolated from the ceca of a chicken.</title>
        <authorList>
            <person name="Maki J."/>
            <person name="Looft T."/>
        </authorList>
    </citation>
    <scope>NUCLEOTIDE SEQUENCE [LARGE SCALE GENOMIC DNA]</scope>
    <source>
        <strain evidence="10 11">AJH120</strain>
    </source>
</reference>
<gene>
    <name evidence="9" type="primary">tatA</name>
    <name evidence="10" type="ORF">DKB62_04880</name>
</gene>
<keyword evidence="3 9" id="KW-0812">Transmembrane</keyword>
<evidence type="ECO:0000256" key="8">
    <source>
        <dbReference type="ARBA" id="ARBA00025340"/>
    </source>
</evidence>
<evidence type="ECO:0000256" key="4">
    <source>
        <dbReference type="ARBA" id="ARBA00022927"/>
    </source>
</evidence>
<evidence type="ECO:0000256" key="7">
    <source>
        <dbReference type="ARBA" id="ARBA00023136"/>
    </source>
</evidence>
<keyword evidence="11" id="KW-1185">Reference proteome</keyword>
<dbReference type="Pfam" id="PF02416">
    <property type="entry name" value="TatA_B_E"/>
    <property type="match status" value="1"/>
</dbReference>
<evidence type="ECO:0000313" key="10">
    <source>
        <dbReference type="EMBL" id="AXL20953.1"/>
    </source>
</evidence>
<evidence type="ECO:0000256" key="9">
    <source>
        <dbReference type="HAMAP-Rule" id="MF_00236"/>
    </source>
</evidence>
<dbReference type="GO" id="GO:0008320">
    <property type="term" value="F:protein transmembrane transporter activity"/>
    <property type="evidence" value="ECO:0007669"/>
    <property type="project" value="UniProtKB-UniRule"/>
</dbReference>